<dbReference type="InterPro" id="IPR001279">
    <property type="entry name" value="Metallo-B-lactamas"/>
</dbReference>
<reference evidence="3 4" key="2">
    <citation type="submission" date="2023-10" db="EMBL/GenBank/DDBJ databases">
        <authorList>
            <person name="Han X.F."/>
        </authorList>
    </citation>
    <scope>NUCLEOTIDE SEQUENCE [LARGE SCALE GENOMIC DNA]</scope>
    <source>
        <strain evidence="3 4">KCTC 39840</strain>
    </source>
</reference>
<dbReference type="Gene3D" id="3.40.250.10">
    <property type="entry name" value="Rhodanese-like domain"/>
    <property type="match status" value="2"/>
</dbReference>
<evidence type="ECO:0000259" key="2">
    <source>
        <dbReference type="PROSITE" id="PS50206"/>
    </source>
</evidence>
<dbReference type="SMART" id="SM00450">
    <property type="entry name" value="RHOD"/>
    <property type="match status" value="2"/>
</dbReference>
<dbReference type="RefSeq" id="WP_318599023.1">
    <property type="nucleotide sequence ID" value="NZ_JAWSTH010000060.1"/>
</dbReference>
<feature type="domain" description="Rhodanese" evidence="2">
    <location>
        <begin position="260"/>
        <end position="345"/>
    </location>
</feature>
<name>A0ABU4HTE9_9ACTN</name>
<dbReference type="EMBL" id="JAWSTH010000060">
    <property type="protein sequence ID" value="MDW5596588.1"/>
    <property type="molecule type" value="Genomic_DNA"/>
</dbReference>
<dbReference type="PROSITE" id="PS50206">
    <property type="entry name" value="RHODANESE_3"/>
    <property type="match status" value="2"/>
</dbReference>
<proteinExistence type="predicted"/>
<organism evidence="3 4">
    <name type="scientific">Conexibacter stalactiti</name>
    <dbReference type="NCBI Taxonomy" id="1940611"/>
    <lineage>
        <taxon>Bacteria</taxon>
        <taxon>Bacillati</taxon>
        <taxon>Actinomycetota</taxon>
        <taxon>Thermoleophilia</taxon>
        <taxon>Solirubrobacterales</taxon>
        <taxon>Conexibacteraceae</taxon>
        <taxon>Conexibacter</taxon>
    </lineage>
</organism>
<evidence type="ECO:0000313" key="4">
    <source>
        <dbReference type="Proteomes" id="UP001284601"/>
    </source>
</evidence>
<dbReference type="CDD" id="cd00158">
    <property type="entry name" value="RHOD"/>
    <property type="match status" value="1"/>
</dbReference>
<feature type="domain" description="Rhodanese" evidence="2">
    <location>
        <begin position="362"/>
        <end position="449"/>
    </location>
</feature>
<comment type="caution">
    <text evidence="3">The sequence shown here is derived from an EMBL/GenBank/DDBJ whole genome shotgun (WGS) entry which is preliminary data.</text>
</comment>
<dbReference type="InterPro" id="IPR036866">
    <property type="entry name" value="RibonucZ/Hydroxyglut_hydro"/>
</dbReference>
<dbReference type="Gene3D" id="3.60.15.10">
    <property type="entry name" value="Ribonuclease Z/Hydroxyacylglutathione hydrolase-like"/>
    <property type="match status" value="1"/>
</dbReference>
<sequence>MIFRQLIDSDLGCACYLLGDDGRAVVVDPGLDVDRIVAAAAEERVTIELIVETHVHADHVSGRALLAARTRAAIRLPADAGYDDGAGTPLRDGETIDLGVMRITALAAPGHRPEHIVLLVADRSRSDEPWLLLSGDSLLVGDLARPDLAVEPGEGARALHATLARIGELPAGVELWPGHVGGSLCGGPGLSRKTSSTLGFERLANPLLAVGADELAQRLIASLPARPPTVEQVVARNRGVTPSPLPNLAPLDAGALAAALADGATLLDGRDADAFDAAHVRGSLSLALRGNGLGTRAAWVLDPEDELVVLGADADAARELARRLRAVGLDNVVGIVAAEVLEATTVEEVAPLTVEQLAERLADGEVTLVDVRDTPEWGAGHLARGVHLPLQRLRAEAAELPAGPLAIACAGGPRAAFAASWLRAHGHDARRVADGGVPDLPALGLELVAA</sequence>
<dbReference type="Pfam" id="PF00581">
    <property type="entry name" value="Rhodanese"/>
    <property type="match status" value="2"/>
</dbReference>
<protein>
    <submittedName>
        <fullName evidence="3">MBL fold metallo-hydrolase</fullName>
    </submittedName>
</protein>
<dbReference type="Pfam" id="PF00753">
    <property type="entry name" value="Lactamase_B"/>
    <property type="match status" value="1"/>
</dbReference>
<dbReference type="PANTHER" id="PTHR43084">
    <property type="entry name" value="PERSULFIDE DIOXYGENASE ETHE1"/>
    <property type="match status" value="1"/>
</dbReference>
<dbReference type="InterPro" id="IPR051682">
    <property type="entry name" value="Mito_Persulfide_Diox"/>
</dbReference>
<evidence type="ECO:0000256" key="1">
    <source>
        <dbReference type="ARBA" id="ARBA00022723"/>
    </source>
</evidence>
<dbReference type="InterPro" id="IPR001763">
    <property type="entry name" value="Rhodanese-like_dom"/>
</dbReference>
<keyword evidence="4" id="KW-1185">Reference proteome</keyword>
<dbReference type="PANTHER" id="PTHR43084:SF1">
    <property type="entry name" value="PERSULFIDE DIOXYGENASE ETHE1, MITOCHONDRIAL"/>
    <property type="match status" value="1"/>
</dbReference>
<gene>
    <name evidence="3" type="ORF">R7226_19735</name>
</gene>
<dbReference type="CDD" id="cd07724">
    <property type="entry name" value="POD-like_MBL-fold"/>
    <property type="match status" value="1"/>
</dbReference>
<reference evidence="4" key="1">
    <citation type="submission" date="2023-07" db="EMBL/GenBank/DDBJ databases">
        <title>Conexibacter stalactiti sp. nov., isolated from stalactites in a lava cave and emended description of the genus Conexibacter.</title>
        <authorList>
            <person name="Lee S.D."/>
        </authorList>
    </citation>
    <scope>NUCLEOTIDE SEQUENCE [LARGE SCALE GENOMIC DNA]</scope>
    <source>
        <strain evidence="4">KCTC 39840</strain>
    </source>
</reference>
<dbReference type="InterPro" id="IPR044528">
    <property type="entry name" value="POD-like_MBL-fold"/>
</dbReference>
<accession>A0ABU4HTE9</accession>
<dbReference type="InterPro" id="IPR036873">
    <property type="entry name" value="Rhodanese-like_dom_sf"/>
</dbReference>
<evidence type="ECO:0000313" key="3">
    <source>
        <dbReference type="EMBL" id="MDW5596588.1"/>
    </source>
</evidence>
<dbReference type="SUPFAM" id="SSF56281">
    <property type="entry name" value="Metallo-hydrolase/oxidoreductase"/>
    <property type="match status" value="1"/>
</dbReference>
<dbReference type="Proteomes" id="UP001284601">
    <property type="component" value="Unassembled WGS sequence"/>
</dbReference>
<dbReference type="SUPFAM" id="SSF52821">
    <property type="entry name" value="Rhodanese/Cell cycle control phosphatase"/>
    <property type="match status" value="2"/>
</dbReference>
<keyword evidence="1" id="KW-0479">Metal-binding</keyword>
<dbReference type="SMART" id="SM00849">
    <property type="entry name" value="Lactamase_B"/>
    <property type="match status" value="1"/>
</dbReference>